<evidence type="ECO:0000256" key="1">
    <source>
        <dbReference type="SAM" id="SignalP"/>
    </source>
</evidence>
<dbReference type="Proteomes" id="UP000593910">
    <property type="component" value="Chromosome"/>
</dbReference>
<evidence type="ECO:0000313" key="2">
    <source>
        <dbReference type="EMBL" id="QOP41496.1"/>
    </source>
</evidence>
<feature type="chain" id="PRO_5032368167" evidence="1">
    <location>
        <begin position="23"/>
        <end position="67"/>
    </location>
</feature>
<sequence length="67" mass="7023">MKLFVKVTSVLGLMLMMGCSNSSNEIRPFGGVCNNPDCKCVKPCQCGAGCQCGKNGNSKTMADDTAK</sequence>
<keyword evidence="1" id="KW-0732">Signal</keyword>
<dbReference type="EMBL" id="CP041165">
    <property type="protein sequence ID" value="QOP41496.1"/>
    <property type="molecule type" value="Genomic_DNA"/>
</dbReference>
<evidence type="ECO:0000313" key="3">
    <source>
        <dbReference type="Proteomes" id="UP000593910"/>
    </source>
</evidence>
<keyword evidence="3" id="KW-1185">Reference proteome</keyword>
<dbReference type="RefSeq" id="WP_193112812.1">
    <property type="nucleotide sequence ID" value="NZ_CP041165.1"/>
</dbReference>
<gene>
    <name evidence="2" type="ORF">FJR03_06965</name>
</gene>
<dbReference type="AlphaFoldDB" id="A0A7M1AVT5"/>
<feature type="signal peptide" evidence="1">
    <location>
        <begin position="1"/>
        <end position="22"/>
    </location>
</feature>
<name>A0A7M1AVT5_9BACT</name>
<proteinExistence type="predicted"/>
<protein>
    <submittedName>
        <fullName evidence="2">Uncharacterized protein</fullName>
    </submittedName>
</protein>
<dbReference type="KEGG" id="smax:FJR03_06965"/>
<reference evidence="2 3" key="1">
    <citation type="submission" date="2019-06" db="EMBL/GenBank/DDBJ databases">
        <title>Sulfurimonas gotlandica sp. nov., a chemoautotrophic and psychrotolerant epsilonproteobacterium isolated from a pelagic redoxcline, and an emended description of the genus Sulfurimonas.</title>
        <authorList>
            <person name="Wang S."/>
            <person name="Jiang L."/>
            <person name="Shao Z."/>
        </authorList>
    </citation>
    <scope>NUCLEOTIDE SEQUENCE [LARGE SCALE GENOMIC DNA]</scope>
    <source>
        <strain evidence="2 3">B2</strain>
    </source>
</reference>
<organism evidence="2 3">
    <name type="scientific">Sulfurimonas marina</name>
    <dbReference type="NCBI Taxonomy" id="2590551"/>
    <lineage>
        <taxon>Bacteria</taxon>
        <taxon>Pseudomonadati</taxon>
        <taxon>Campylobacterota</taxon>
        <taxon>Epsilonproteobacteria</taxon>
        <taxon>Campylobacterales</taxon>
        <taxon>Sulfurimonadaceae</taxon>
        <taxon>Sulfurimonas</taxon>
    </lineage>
</organism>
<dbReference type="PROSITE" id="PS51257">
    <property type="entry name" value="PROKAR_LIPOPROTEIN"/>
    <property type="match status" value="1"/>
</dbReference>
<accession>A0A7M1AVT5</accession>